<dbReference type="InterPro" id="IPR011335">
    <property type="entry name" value="Restrct_endonuc-II-like"/>
</dbReference>
<keyword evidence="4" id="KW-0540">Nuclease</keyword>
<keyword evidence="15" id="KW-1185">Reference proteome</keyword>
<dbReference type="GO" id="GO:0046872">
    <property type="term" value="F:metal ion binding"/>
    <property type="evidence" value="ECO:0007669"/>
    <property type="project" value="UniProtKB-KW"/>
</dbReference>
<dbReference type="OrthoDB" id="9798755at2"/>
<keyword evidence="10" id="KW-0233">DNA recombination</keyword>
<reference evidence="15" key="1">
    <citation type="submission" date="2016-10" db="EMBL/GenBank/DDBJ databases">
        <authorList>
            <person name="Varghese N."/>
            <person name="Submissions S."/>
        </authorList>
    </citation>
    <scope>NUCLEOTIDE SEQUENCE [LARGE SCALE GENOMIC DNA]</scope>
    <source>
        <strain evidence="15">DSM 19181</strain>
    </source>
</reference>
<dbReference type="SUPFAM" id="SSF52980">
    <property type="entry name" value="Restriction endonuclease-like"/>
    <property type="match status" value="1"/>
</dbReference>
<evidence type="ECO:0000256" key="6">
    <source>
        <dbReference type="ARBA" id="ARBA00022759"/>
    </source>
</evidence>
<keyword evidence="8" id="KW-0378">Hydrolase</keyword>
<protein>
    <recommendedName>
        <fullName evidence="13">Holliday junction resolvase RecU</fullName>
    </recommendedName>
</protein>
<evidence type="ECO:0000256" key="2">
    <source>
        <dbReference type="ARBA" id="ARBA00004496"/>
    </source>
</evidence>
<dbReference type="GO" id="GO:0006310">
    <property type="term" value="P:DNA recombination"/>
    <property type="evidence" value="ECO:0007669"/>
    <property type="project" value="UniProtKB-KW"/>
</dbReference>
<evidence type="ECO:0000256" key="12">
    <source>
        <dbReference type="ARBA" id="ARBA00023447"/>
    </source>
</evidence>
<evidence type="ECO:0000313" key="15">
    <source>
        <dbReference type="Proteomes" id="UP000199433"/>
    </source>
</evidence>
<keyword evidence="5" id="KW-0479">Metal-binding</keyword>
<evidence type="ECO:0000256" key="7">
    <source>
        <dbReference type="ARBA" id="ARBA00022763"/>
    </source>
</evidence>
<dbReference type="Gene3D" id="3.40.1350.10">
    <property type="match status" value="1"/>
</dbReference>
<evidence type="ECO:0000256" key="9">
    <source>
        <dbReference type="ARBA" id="ARBA00022842"/>
    </source>
</evidence>
<evidence type="ECO:0000256" key="10">
    <source>
        <dbReference type="ARBA" id="ARBA00023172"/>
    </source>
</evidence>
<evidence type="ECO:0000256" key="3">
    <source>
        <dbReference type="ARBA" id="ARBA00022490"/>
    </source>
</evidence>
<dbReference type="Pfam" id="PF03838">
    <property type="entry name" value="RecU"/>
    <property type="match status" value="1"/>
</dbReference>
<keyword evidence="3" id="KW-0963">Cytoplasm</keyword>
<organism evidence="14 15">
    <name type="scientific">Alkalibacterium thalassium</name>
    <dbReference type="NCBI Taxonomy" id="426701"/>
    <lineage>
        <taxon>Bacteria</taxon>
        <taxon>Bacillati</taxon>
        <taxon>Bacillota</taxon>
        <taxon>Bacilli</taxon>
        <taxon>Lactobacillales</taxon>
        <taxon>Carnobacteriaceae</taxon>
        <taxon>Alkalibacterium</taxon>
    </lineage>
</organism>
<evidence type="ECO:0000256" key="5">
    <source>
        <dbReference type="ARBA" id="ARBA00022723"/>
    </source>
</evidence>
<dbReference type="EMBL" id="FNFK01000002">
    <property type="protein sequence ID" value="SDJ68566.1"/>
    <property type="molecule type" value="Genomic_DNA"/>
</dbReference>
<keyword evidence="9" id="KW-0460">Magnesium</keyword>
<dbReference type="GO" id="GO:0006281">
    <property type="term" value="P:DNA repair"/>
    <property type="evidence" value="ECO:0007669"/>
    <property type="project" value="UniProtKB-KW"/>
</dbReference>
<keyword evidence="7" id="KW-0227">DNA damage</keyword>
<dbReference type="GO" id="GO:0016787">
    <property type="term" value="F:hydrolase activity"/>
    <property type="evidence" value="ECO:0007669"/>
    <property type="project" value="UniProtKB-KW"/>
</dbReference>
<dbReference type="AlphaFoldDB" id="A0A1G8VR98"/>
<proteinExistence type="inferred from homology"/>
<dbReference type="InterPro" id="IPR011856">
    <property type="entry name" value="tRNA_endonuc-like_dom_sf"/>
</dbReference>
<keyword evidence="6" id="KW-0255">Endonuclease</keyword>
<dbReference type="InterPro" id="IPR004612">
    <property type="entry name" value="Resolv_RecU"/>
</dbReference>
<evidence type="ECO:0000256" key="8">
    <source>
        <dbReference type="ARBA" id="ARBA00022801"/>
    </source>
</evidence>
<comment type="cofactor">
    <cofactor evidence="1">
        <name>Mg(2+)</name>
        <dbReference type="ChEBI" id="CHEBI:18420"/>
    </cofactor>
</comment>
<dbReference type="GO" id="GO:0005737">
    <property type="term" value="C:cytoplasm"/>
    <property type="evidence" value="ECO:0007669"/>
    <property type="project" value="UniProtKB-SubCell"/>
</dbReference>
<dbReference type="GO" id="GO:0004519">
    <property type="term" value="F:endonuclease activity"/>
    <property type="evidence" value="ECO:0007669"/>
    <property type="project" value="UniProtKB-KW"/>
</dbReference>
<evidence type="ECO:0000256" key="11">
    <source>
        <dbReference type="ARBA" id="ARBA00023204"/>
    </source>
</evidence>
<dbReference type="Proteomes" id="UP000199433">
    <property type="component" value="Unassembled WGS sequence"/>
</dbReference>
<comment type="subcellular location">
    <subcellularLocation>
        <location evidence="2">Cytoplasm</location>
    </subcellularLocation>
</comment>
<dbReference type="RefSeq" id="WP_091264378.1">
    <property type="nucleotide sequence ID" value="NZ_FNFK01000002.1"/>
</dbReference>
<dbReference type="GO" id="GO:0003676">
    <property type="term" value="F:nucleic acid binding"/>
    <property type="evidence" value="ECO:0007669"/>
    <property type="project" value="InterPro"/>
</dbReference>
<accession>A0A1G8VR98</accession>
<evidence type="ECO:0000256" key="13">
    <source>
        <dbReference type="ARBA" id="ARBA00029523"/>
    </source>
</evidence>
<evidence type="ECO:0000256" key="4">
    <source>
        <dbReference type="ARBA" id="ARBA00022722"/>
    </source>
</evidence>
<sequence>MQTTNNYRGLKAKRNGSGFERLIEVTCAVYKNMGKAHIQKTPEPFKLLKKKGKQAIGVYEKKAQPDFTGTIKGGRSIVFEAKHTDSTNVPFDRLSPAQEKDLAYHDHLGAVALVVISFSLKRFYAVPWTDWKHLKDTSGKKSVNEKDLAEFGLEIKGGLLDLLKEGGRMNAQEAIQQRLKEVNQTIERYQEYIGRQTLRLRNGQAGYGEHKLECSIERREEQLMVKLEVRNELENLLDTITQEGADS</sequence>
<evidence type="ECO:0000256" key="1">
    <source>
        <dbReference type="ARBA" id="ARBA00001946"/>
    </source>
</evidence>
<gene>
    <name evidence="14" type="ORF">SAMN04488098_100271</name>
</gene>
<name>A0A1G8VR98_9LACT</name>
<comment type="similarity">
    <text evidence="12">Belongs to the RecU family.</text>
</comment>
<keyword evidence="11" id="KW-0234">DNA repair</keyword>
<dbReference type="STRING" id="426701.SAMN04488098_100271"/>
<evidence type="ECO:0000313" key="14">
    <source>
        <dbReference type="EMBL" id="SDJ68566.1"/>
    </source>
</evidence>